<accession>A0A1B8SL89</accession>
<dbReference type="EMBL" id="LFOE01000001">
    <property type="protein sequence ID" value="OBY33477.1"/>
    <property type="molecule type" value="Genomic_DNA"/>
</dbReference>
<comment type="caution">
    <text evidence="1">The sequence shown here is derived from an EMBL/GenBank/DDBJ whole genome shotgun (WGS) entry which is preliminary data.</text>
</comment>
<dbReference type="Proteomes" id="UP000092668">
    <property type="component" value="Unassembled WGS sequence"/>
</dbReference>
<evidence type="ECO:0000313" key="2">
    <source>
        <dbReference type="Proteomes" id="UP000092668"/>
    </source>
</evidence>
<reference evidence="1 2" key="1">
    <citation type="submission" date="2015-06" db="EMBL/GenBank/DDBJ databases">
        <title>Genome sequence of Mycobacterium kumamotonense strain Roo.</title>
        <authorList>
            <person name="Greninger A.L."/>
            <person name="Cunningham G."/>
            <person name="Miller S."/>
        </authorList>
    </citation>
    <scope>NUCLEOTIDE SEQUENCE [LARGE SCALE GENOMIC DNA]</scope>
    <source>
        <strain evidence="1 2">Roo</strain>
    </source>
</reference>
<gene>
    <name evidence="1" type="ORF">ACT18_00575</name>
</gene>
<dbReference type="RefSeq" id="WP_065286747.1">
    <property type="nucleotide sequence ID" value="NZ_LFOE01000001.1"/>
</dbReference>
<protein>
    <submittedName>
        <fullName evidence="1">Uncharacterized protein</fullName>
    </submittedName>
</protein>
<evidence type="ECO:0000313" key="1">
    <source>
        <dbReference type="EMBL" id="OBY33477.1"/>
    </source>
</evidence>
<dbReference type="AlphaFoldDB" id="A0A1B8SL89"/>
<name>A0A1B8SL89_9MYCO</name>
<organism evidence="1 2">
    <name type="scientific">Mycolicibacter kumamotonensis</name>
    <dbReference type="NCBI Taxonomy" id="354243"/>
    <lineage>
        <taxon>Bacteria</taxon>
        <taxon>Bacillati</taxon>
        <taxon>Actinomycetota</taxon>
        <taxon>Actinomycetes</taxon>
        <taxon>Mycobacteriales</taxon>
        <taxon>Mycobacteriaceae</taxon>
        <taxon>Mycolicibacter</taxon>
    </lineage>
</organism>
<sequence>MYVNSANLFQIAPPSAGGGSVLQNNTTGGDDLIYVTEVPSEVVNLINDGNWLAFTAGWLGAPPGLLYINMDNVAYFTANPTNGNAPEGSVLYWAANGGNYQVANVPGEIIANVKRL</sequence>
<proteinExistence type="predicted"/>
<keyword evidence="2" id="KW-1185">Reference proteome</keyword>